<dbReference type="Proteomes" id="UP000256645">
    <property type="component" value="Unassembled WGS sequence"/>
</dbReference>
<reference evidence="1 2" key="1">
    <citation type="journal article" date="2018" name="IMA Fungus">
        <title>IMA Genome-F 9: Draft genome sequence of Annulohypoxylon stygium, Aspergillus mulundensis, Berkeleyomyces basicola (syn. Thielaviopsis basicola), Ceratocystis smalleyi, two Cercospora beticola strains, Coleophoma cylindrospora, Fusarium fracticaudum, Phialophora cf. hyalina, and Morchella septimelata.</title>
        <authorList>
            <person name="Wingfield B.D."/>
            <person name="Bills G.F."/>
            <person name="Dong Y."/>
            <person name="Huang W."/>
            <person name="Nel W.J."/>
            <person name="Swalarsk-Parry B.S."/>
            <person name="Vaghefi N."/>
            <person name="Wilken P.M."/>
            <person name="An Z."/>
            <person name="de Beer Z.W."/>
            <person name="De Vos L."/>
            <person name="Chen L."/>
            <person name="Duong T.A."/>
            <person name="Gao Y."/>
            <person name="Hammerbacher A."/>
            <person name="Kikkert J.R."/>
            <person name="Li Y."/>
            <person name="Li H."/>
            <person name="Li K."/>
            <person name="Li Q."/>
            <person name="Liu X."/>
            <person name="Ma X."/>
            <person name="Naidoo K."/>
            <person name="Pethybridge S.J."/>
            <person name="Sun J."/>
            <person name="Steenkamp E.T."/>
            <person name="van der Nest M.A."/>
            <person name="van Wyk S."/>
            <person name="Wingfield M.J."/>
            <person name="Xiong C."/>
            <person name="Yue Q."/>
            <person name="Zhang X."/>
        </authorList>
    </citation>
    <scope>NUCLEOTIDE SEQUENCE [LARGE SCALE GENOMIC DNA]</scope>
    <source>
        <strain evidence="1 2">BP6252</strain>
    </source>
</reference>
<evidence type="ECO:0000313" key="1">
    <source>
        <dbReference type="EMBL" id="RDW58001.1"/>
    </source>
</evidence>
<protein>
    <submittedName>
        <fullName evidence="1">Uncharacterized protein</fullName>
    </submittedName>
</protein>
<gene>
    <name evidence="1" type="ORF">BP6252_13412</name>
</gene>
<proteinExistence type="predicted"/>
<accession>A0A3D8Q870</accession>
<name>A0A3D8Q870_9HELO</name>
<dbReference type="AlphaFoldDB" id="A0A3D8Q870"/>
<sequence>MSSHSAVCLLAGPIDQQQHPSIPADPVPSVQHIDHGDHLPIIRQISGTTVRRLAAHRCLGCLGLVKLWSRWHCPGPEAEEAAPSGIAWDGEAGLDCHDWETGSSRKKVERRGVERSGVEWKGVGRGGEEREENGVLLTRRHSWLPGPPVPLPGHRAQGTGQRAEGQQFRTYCPSQTPGFPSSAVQCSAVQSSPVLLTVPTHVPAANCHLPSTRKASL</sequence>
<evidence type="ECO:0000313" key="2">
    <source>
        <dbReference type="Proteomes" id="UP000256645"/>
    </source>
</evidence>
<dbReference type="EMBL" id="PDLM01000018">
    <property type="protein sequence ID" value="RDW58001.1"/>
    <property type="molecule type" value="Genomic_DNA"/>
</dbReference>
<organism evidence="1 2">
    <name type="scientific">Coleophoma cylindrospora</name>
    <dbReference type="NCBI Taxonomy" id="1849047"/>
    <lineage>
        <taxon>Eukaryota</taxon>
        <taxon>Fungi</taxon>
        <taxon>Dikarya</taxon>
        <taxon>Ascomycota</taxon>
        <taxon>Pezizomycotina</taxon>
        <taxon>Leotiomycetes</taxon>
        <taxon>Helotiales</taxon>
        <taxon>Dermateaceae</taxon>
        <taxon>Coleophoma</taxon>
    </lineage>
</organism>
<comment type="caution">
    <text evidence="1">The sequence shown here is derived from an EMBL/GenBank/DDBJ whole genome shotgun (WGS) entry which is preliminary data.</text>
</comment>
<keyword evidence="2" id="KW-1185">Reference proteome</keyword>